<protein>
    <submittedName>
        <fullName evidence="1">Uncharacterized protein</fullName>
    </submittedName>
</protein>
<dbReference type="AlphaFoldDB" id="E9T3T9"/>
<keyword evidence="2" id="KW-1185">Reference proteome</keyword>
<evidence type="ECO:0000313" key="1">
    <source>
        <dbReference type="EMBL" id="EGD23513.1"/>
    </source>
</evidence>
<accession>E9T3T9</accession>
<dbReference type="EMBL" id="ADNW02000013">
    <property type="protein sequence ID" value="EGD23513.1"/>
    <property type="molecule type" value="Genomic_DNA"/>
</dbReference>
<reference evidence="1" key="1">
    <citation type="submission" date="2011-01" db="EMBL/GenBank/DDBJ databases">
        <authorList>
            <person name="Muzny D."/>
            <person name="Qin X."/>
            <person name="Buhay C."/>
            <person name="Dugan-Rocha S."/>
            <person name="Ding Y."/>
            <person name="Chen G."/>
            <person name="Hawes A."/>
            <person name="Holder M."/>
            <person name="Jhangiani S."/>
            <person name="Johnson A."/>
            <person name="Khan Z."/>
            <person name="Li Z."/>
            <person name="Liu W."/>
            <person name="Liu X."/>
            <person name="Perez L."/>
            <person name="Shen H."/>
            <person name="Wang Q."/>
            <person name="Watt J."/>
            <person name="Xi L."/>
            <person name="Xin Y."/>
            <person name="Zhou J."/>
            <person name="Deng J."/>
            <person name="Jiang H."/>
            <person name="Liu Y."/>
            <person name="Qu J."/>
            <person name="Song X.-Z."/>
            <person name="Zhang L."/>
            <person name="Villasana D."/>
            <person name="Johnson A."/>
            <person name="Liu J."/>
            <person name="Liyanage D."/>
            <person name="Lorensuhewa L."/>
            <person name="Robinson T."/>
            <person name="Song A."/>
            <person name="Song B.-B."/>
            <person name="Dinh H."/>
            <person name="Thornton R."/>
            <person name="Coyle M."/>
            <person name="Francisco L."/>
            <person name="Jackson L."/>
            <person name="Javaid M."/>
            <person name="Korchina V."/>
            <person name="Kovar C."/>
            <person name="Mata R."/>
            <person name="Mathew T."/>
            <person name="Ngo R."/>
            <person name="Nguyen L."/>
            <person name="Nguyen N."/>
            <person name="Okwuonu G."/>
            <person name="Ongeri F."/>
            <person name="Pham C."/>
            <person name="Simmons D."/>
            <person name="Wilczek-Boney K."/>
            <person name="Hale W."/>
            <person name="Jakkamsetti A."/>
            <person name="Pham P."/>
            <person name="Ruth R."/>
            <person name="San Lucas F."/>
            <person name="Warren J."/>
            <person name="Zhang J."/>
            <person name="Zhao Z."/>
            <person name="Zhou C."/>
            <person name="Zhu D."/>
            <person name="Lee S."/>
            <person name="Bess C."/>
            <person name="Blankenburg K."/>
            <person name="Forbes L."/>
            <person name="Fu Q."/>
            <person name="Gubbala S."/>
            <person name="Hirani K."/>
            <person name="Jayaseelan J.C."/>
            <person name="Lara F."/>
            <person name="Munidasa M."/>
            <person name="Palculict T."/>
            <person name="Patil S."/>
            <person name="Pu L.-L."/>
            <person name="Saada N."/>
            <person name="Tang L."/>
            <person name="Weissenberger G."/>
            <person name="Zhu Y."/>
            <person name="Hemphill L."/>
            <person name="Shang Y."/>
            <person name="Youmans B."/>
            <person name="Ayvaz T."/>
            <person name="Ross M."/>
            <person name="Santibanez J."/>
            <person name="Aqrawi P."/>
            <person name="Gross S."/>
            <person name="Joshi V."/>
            <person name="Fowler G."/>
            <person name="Nazareth L."/>
            <person name="Reid J."/>
            <person name="Worley K."/>
            <person name="Petrosino J."/>
            <person name="Highlander S."/>
            <person name="Gibbs R."/>
        </authorList>
    </citation>
    <scope>NUCLEOTIDE SEQUENCE [LARGE SCALE GENOMIC DNA]</scope>
    <source>
        <strain evidence="1">ATCC 33707</strain>
    </source>
</reference>
<evidence type="ECO:0000313" key="2">
    <source>
        <dbReference type="Proteomes" id="UP000004245"/>
    </source>
</evidence>
<comment type="caution">
    <text evidence="1">The sequence shown here is derived from an EMBL/GenBank/DDBJ whole genome shotgun (WGS) entry which is preliminary data.</text>
</comment>
<dbReference type="HOGENOM" id="CLU_3188330_0_0_11"/>
<organism evidence="1 2">
    <name type="scientific">Prescottella equi ATCC 33707</name>
    <dbReference type="NCBI Taxonomy" id="525370"/>
    <lineage>
        <taxon>Bacteria</taxon>
        <taxon>Bacillati</taxon>
        <taxon>Actinomycetota</taxon>
        <taxon>Actinomycetes</taxon>
        <taxon>Mycobacteriales</taxon>
        <taxon>Nocardiaceae</taxon>
        <taxon>Prescottella</taxon>
    </lineage>
</organism>
<name>E9T3T9_RHOHA</name>
<dbReference type="Proteomes" id="UP000004245">
    <property type="component" value="Unassembled WGS sequence"/>
</dbReference>
<sequence length="46" mass="4849">MAGALASCRSLSRAHSSPARAIVRAGRHFARAAFTEAASTRHVRDA</sequence>
<gene>
    <name evidence="1" type="ORF">HMPREF0724_13330</name>
</gene>
<proteinExistence type="predicted"/>